<feature type="region of interest" description="Disordered" evidence="1">
    <location>
        <begin position="85"/>
        <end position="118"/>
    </location>
</feature>
<organism evidence="2 3">
    <name type="scientific">Dendrothele bispora (strain CBS 962.96)</name>
    <dbReference type="NCBI Taxonomy" id="1314807"/>
    <lineage>
        <taxon>Eukaryota</taxon>
        <taxon>Fungi</taxon>
        <taxon>Dikarya</taxon>
        <taxon>Basidiomycota</taxon>
        <taxon>Agaricomycotina</taxon>
        <taxon>Agaricomycetes</taxon>
        <taxon>Agaricomycetidae</taxon>
        <taxon>Agaricales</taxon>
        <taxon>Agaricales incertae sedis</taxon>
        <taxon>Dendrothele</taxon>
    </lineage>
</organism>
<sequence length="118" mass="13700">MAVKNQQIKKKHSERFGIAGTLLNLYPLTYHTCLYRFMNIDSSEVTAKLESIKEASRIGFTLLPYDIIDDHNLIQFESMEERMNGTLYRSRSMDEKTTKKKETKGSRESDRKEAVMDG</sequence>
<keyword evidence="3" id="KW-1185">Reference proteome</keyword>
<protein>
    <submittedName>
        <fullName evidence="2">Uncharacterized protein</fullName>
    </submittedName>
</protein>
<evidence type="ECO:0000313" key="3">
    <source>
        <dbReference type="Proteomes" id="UP000297245"/>
    </source>
</evidence>
<dbReference type="AlphaFoldDB" id="A0A4S8MZ72"/>
<name>A0A4S8MZ72_DENBC</name>
<dbReference type="EMBL" id="ML179035">
    <property type="protein sequence ID" value="THV08723.1"/>
    <property type="molecule type" value="Genomic_DNA"/>
</dbReference>
<proteinExistence type="predicted"/>
<gene>
    <name evidence="2" type="ORF">K435DRAFT_833107</name>
</gene>
<accession>A0A4S8MZ72</accession>
<evidence type="ECO:0000313" key="2">
    <source>
        <dbReference type="EMBL" id="THV08723.1"/>
    </source>
</evidence>
<evidence type="ECO:0000256" key="1">
    <source>
        <dbReference type="SAM" id="MobiDB-lite"/>
    </source>
</evidence>
<reference evidence="2 3" key="1">
    <citation type="journal article" date="2019" name="Nat. Ecol. Evol.">
        <title>Megaphylogeny resolves global patterns of mushroom evolution.</title>
        <authorList>
            <person name="Varga T."/>
            <person name="Krizsan K."/>
            <person name="Foldi C."/>
            <person name="Dima B."/>
            <person name="Sanchez-Garcia M."/>
            <person name="Sanchez-Ramirez S."/>
            <person name="Szollosi G.J."/>
            <person name="Szarkandi J.G."/>
            <person name="Papp V."/>
            <person name="Albert L."/>
            <person name="Andreopoulos W."/>
            <person name="Angelini C."/>
            <person name="Antonin V."/>
            <person name="Barry K.W."/>
            <person name="Bougher N.L."/>
            <person name="Buchanan P."/>
            <person name="Buyck B."/>
            <person name="Bense V."/>
            <person name="Catcheside P."/>
            <person name="Chovatia M."/>
            <person name="Cooper J."/>
            <person name="Damon W."/>
            <person name="Desjardin D."/>
            <person name="Finy P."/>
            <person name="Geml J."/>
            <person name="Haridas S."/>
            <person name="Hughes K."/>
            <person name="Justo A."/>
            <person name="Karasinski D."/>
            <person name="Kautmanova I."/>
            <person name="Kiss B."/>
            <person name="Kocsube S."/>
            <person name="Kotiranta H."/>
            <person name="LaButti K.M."/>
            <person name="Lechner B.E."/>
            <person name="Liimatainen K."/>
            <person name="Lipzen A."/>
            <person name="Lukacs Z."/>
            <person name="Mihaltcheva S."/>
            <person name="Morgado L.N."/>
            <person name="Niskanen T."/>
            <person name="Noordeloos M.E."/>
            <person name="Ohm R.A."/>
            <person name="Ortiz-Santana B."/>
            <person name="Ovrebo C."/>
            <person name="Racz N."/>
            <person name="Riley R."/>
            <person name="Savchenko A."/>
            <person name="Shiryaev A."/>
            <person name="Soop K."/>
            <person name="Spirin V."/>
            <person name="Szebenyi C."/>
            <person name="Tomsovsky M."/>
            <person name="Tulloss R.E."/>
            <person name="Uehling J."/>
            <person name="Grigoriev I.V."/>
            <person name="Vagvolgyi C."/>
            <person name="Papp T."/>
            <person name="Martin F.M."/>
            <person name="Miettinen O."/>
            <person name="Hibbett D.S."/>
            <person name="Nagy L.G."/>
        </authorList>
    </citation>
    <scope>NUCLEOTIDE SEQUENCE [LARGE SCALE GENOMIC DNA]</scope>
    <source>
        <strain evidence="2 3">CBS 962.96</strain>
    </source>
</reference>
<feature type="compositionally biased region" description="Basic and acidic residues" evidence="1">
    <location>
        <begin position="103"/>
        <end position="118"/>
    </location>
</feature>
<dbReference type="Proteomes" id="UP000297245">
    <property type="component" value="Unassembled WGS sequence"/>
</dbReference>